<dbReference type="InterPro" id="IPR013784">
    <property type="entry name" value="Carb-bd-like_fold"/>
</dbReference>
<evidence type="ECO:0000256" key="7">
    <source>
        <dbReference type="SAM" id="MobiDB-lite"/>
    </source>
</evidence>
<feature type="compositionally biased region" description="Low complexity" evidence="7">
    <location>
        <begin position="194"/>
        <end position="203"/>
    </location>
</feature>
<dbReference type="PANTHER" id="PTHR13605">
    <property type="entry name" value="ER MEMBRANE PROTEIN COMPLEX SUBUNIT 7"/>
    <property type="match status" value="1"/>
</dbReference>
<keyword evidence="6 8" id="KW-0472">Membrane</keyword>
<evidence type="ECO:0000256" key="1">
    <source>
        <dbReference type="ARBA" id="ARBA00004167"/>
    </source>
</evidence>
<evidence type="ECO:0000256" key="8">
    <source>
        <dbReference type="SAM" id="Phobius"/>
    </source>
</evidence>
<evidence type="ECO:0000256" key="9">
    <source>
        <dbReference type="SAM" id="SignalP"/>
    </source>
</evidence>
<accession>A0AAN5CG99</accession>
<dbReference type="Pfam" id="PF09430">
    <property type="entry name" value="EMC7_beta-sandw"/>
    <property type="match status" value="1"/>
</dbReference>
<feature type="non-terminal residue" evidence="11">
    <location>
        <position position="1"/>
    </location>
</feature>
<keyword evidence="5 8" id="KW-1133">Transmembrane helix</keyword>
<dbReference type="AlphaFoldDB" id="A0AAN5CG99"/>
<dbReference type="GO" id="GO:0030246">
    <property type="term" value="F:carbohydrate binding"/>
    <property type="evidence" value="ECO:0007669"/>
    <property type="project" value="InterPro"/>
</dbReference>
<dbReference type="SUPFAM" id="SSF49452">
    <property type="entry name" value="Starch-binding domain-like"/>
    <property type="match status" value="1"/>
</dbReference>
<dbReference type="Gene3D" id="2.60.40.1120">
    <property type="entry name" value="Carboxypeptidase-like, regulatory domain"/>
    <property type="match status" value="1"/>
</dbReference>
<evidence type="ECO:0000256" key="4">
    <source>
        <dbReference type="ARBA" id="ARBA00022729"/>
    </source>
</evidence>
<reference evidence="12" key="1">
    <citation type="submission" date="2022-10" db="EMBL/GenBank/DDBJ databases">
        <title>Genome assembly of Pristionchus species.</title>
        <authorList>
            <person name="Yoshida K."/>
            <person name="Sommer R.J."/>
        </authorList>
    </citation>
    <scope>NUCLEOTIDE SEQUENCE [LARGE SCALE GENOMIC DNA]</scope>
    <source>
        <strain evidence="12">RS5460</strain>
    </source>
</reference>
<keyword evidence="4 9" id="KW-0732">Signal</keyword>
<sequence>SLQMRLLMLAVCLWATASAENLYAVEGTVVYPRGDSSLPANTRILLNYGKYVGFPREDGSFAVNGVAPGSYIVQVENVDYVFEPVRVDITASGKMRTRKIVTMQPGAVQQLPYPLKMVARESTKYFRKREEWRVTDVLFSPMVLMIALPLGIMLILPKLTANDPELQKEMENMQLPKMDMPDMSDMMANFFGPKSTGTKKITGGKTGTGGGQKKK</sequence>
<dbReference type="InterPro" id="IPR019008">
    <property type="entry name" value="Beta_sandwich_EMC7"/>
</dbReference>
<feature type="transmembrane region" description="Helical" evidence="8">
    <location>
        <begin position="137"/>
        <end position="156"/>
    </location>
</feature>
<gene>
    <name evidence="11" type="ORF">PMAYCL1PPCAC_12844</name>
</gene>
<keyword evidence="3 8" id="KW-0812">Transmembrane</keyword>
<comment type="similarity">
    <text evidence="2">Belongs to the EMC7 family.</text>
</comment>
<evidence type="ECO:0000256" key="6">
    <source>
        <dbReference type="ARBA" id="ARBA00023136"/>
    </source>
</evidence>
<protein>
    <recommendedName>
        <fullName evidence="10">ER membrane protein complex subunit 7 beta-sandwich domain-containing protein</fullName>
    </recommendedName>
</protein>
<feature type="signal peptide" evidence="9">
    <location>
        <begin position="1"/>
        <end position="19"/>
    </location>
</feature>
<dbReference type="GO" id="GO:0072546">
    <property type="term" value="C:EMC complex"/>
    <property type="evidence" value="ECO:0007669"/>
    <property type="project" value="TreeGrafter"/>
</dbReference>
<dbReference type="InterPro" id="IPR039163">
    <property type="entry name" value="EMC7"/>
</dbReference>
<dbReference type="EMBL" id="BTRK01000003">
    <property type="protein sequence ID" value="GMR42649.1"/>
    <property type="molecule type" value="Genomic_DNA"/>
</dbReference>
<comment type="caution">
    <text evidence="11">The sequence shown here is derived from an EMBL/GenBank/DDBJ whole genome shotgun (WGS) entry which is preliminary data.</text>
</comment>
<comment type="subcellular location">
    <subcellularLocation>
        <location evidence="1">Membrane</location>
        <topology evidence="1">Single-pass membrane protein</topology>
    </subcellularLocation>
</comment>
<name>A0AAN5CG99_9BILA</name>
<evidence type="ECO:0000313" key="11">
    <source>
        <dbReference type="EMBL" id="GMR42649.1"/>
    </source>
</evidence>
<keyword evidence="12" id="KW-1185">Reference proteome</keyword>
<evidence type="ECO:0000256" key="5">
    <source>
        <dbReference type="ARBA" id="ARBA00022989"/>
    </source>
</evidence>
<feature type="compositionally biased region" description="Gly residues" evidence="7">
    <location>
        <begin position="204"/>
        <end position="215"/>
    </location>
</feature>
<dbReference type="PANTHER" id="PTHR13605:SF4">
    <property type="entry name" value="ER MEMBRANE PROTEIN COMPLEX SUBUNIT 7"/>
    <property type="match status" value="1"/>
</dbReference>
<evidence type="ECO:0000313" key="12">
    <source>
        <dbReference type="Proteomes" id="UP001328107"/>
    </source>
</evidence>
<dbReference type="Proteomes" id="UP001328107">
    <property type="component" value="Unassembled WGS sequence"/>
</dbReference>
<feature type="region of interest" description="Disordered" evidence="7">
    <location>
        <begin position="192"/>
        <end position="215"/>
    </location>
</feature>
<evidence type="ECO:0000256" key="2">
    <source>
        <dbReference type="ARBA" id="ARBA00008880"/>
    </source>
</evidence>
<feature type="domain" description="ER membrane protein complex subunit 7 beta-sandwich" evidence="10">
    <location>
        <begin position="36"/>
        <end position="145"/>
    </location>
</feature>
<evidence type="ECO:0000259" key="10">
    <source>
        <dbReference type="Pfam" id="PF09430"/>
    </source>
</evidence>
<evidence type="ECO:0000256" key="3">
    <source>
        <dbReference type="ARBA" id="ARBA00022692"/>
    </source>
</evidence>
<organism evidence="11 12">
    <name type="scientific">Pristionchus mayeri</name>
    <dbReference type="NCBI Taxonomy" id="1317129"/>
    <lineage>
        <taxon>Eukaryota</taxon>
        <taxon>Metazoa</taxon>
        <taxon>Ecdysozoa</taxon>
        <taxon>Nematoda</taxon>
        <taxon>Chromadorea</taxon>
        <taxon>Rhabditida</taxon>
        <taxon>Rhabditina</taxon>
        <taxon>Diplogasteromorpha</taxon>
        <taxon>Diplogasteroidea</taxon>
        <taxon>Neodiplogasteridae</taxon>
        <taxon>Pristionchus</taxon>
    </lineage>
</organism>
<proteinExistence type="inferred from homology"/>
<feature type="chain" id="PRO_5043010975" description="ER membrane protein complex subunit 7 beta-sandwich domain-containing protein" evidence="9">
    <location>
        <begin position="20"/>
        <end position="215"/>
    </location>
</feature>